<evidence type="ECO:0000313" key="1">
    <source>
        <dbReference type="EMBL" id="MQY43403.1"/>
    </source>
</evidence>
<gene>
    <name evidence="1" type="ORF">GG681_12180</name>
</gene>
<protein>
    <submittedName>
        <fullName evidence="1">Uncharacterized protein</fullName>
    </submittedName>
</protein>
<dbReference type="RefSeq" id="WP_153548275.1">
    <property type="nucleotide sequence ID" value="NZ_WIXK01000005.1"/>
</dbReference>
<comment type="caution">
    <text evidence="1">The sequence shown here is derived from an EMBL/GenBank/DDBJ whole genome shotgun (WGS) entry which is preliminary data.</text>
</comment>
<organism evidence="1 2">
    <name type="scientific">Tritonibacter aquimaris</name>
    <dbReference type="NCBI Taxonomy" id="2663379"/>
    <lineage>
        <taxon>Bacteria</taxon>
        <taxon>Pseudomonadati</taxon>
        <taxon>Pseudomonadota</taxon>
        <taxon>Alphaproteobacteria</taxon>
        <taxon>Rhodobacterales</taxon>
        <taxon>Paracoccaceae</taxon>
        <taxon>Tritonibacter</taxon>
    </lineage>
</organism>
<dbReference type="AlphaFoldDB" id="A0A844AR19"/>
<sequence>MRDSIFIALFSTCATCSLAEPLTGQAFDAYTQGKTLFFNSHGQPYGAETYLRNRRVRWSYLDGDCKEGHWFPVGAQICFVYDGNDTPQCWNMNLSDSGLSAIIEDESGRTELNEAAANGREQICPGPDVGV</sequence>
<accession>A0A844AR19</accession>
<proteinExistence type="predicted"/>
<dbReference type="EMBL" id="WIXK01000005">
    <property type="protein sequence ID" value="MQY43403.1"/>
    <property type="molecule type" value="Genomic_DNA"/>
</dbReference>
<evidence type="ECO:0000313" key="2">
    <source>
        <dbReference type="Proteomes" id="UP000436694"/>
    </source>
</evidence>
<dbReference type="Proteomes" id="UP000436694">
    <property type="component" value="Unassembled WGS sequence"/>
</dbReference>
<keyword evidence="2" id="KW-1185">Reference proteome</keyword>
<name>A0A844AR19_9RHOB</name>
<reference evidence="1 2" key="1">
    <citation type="submission" date="2019-10" db="EMBL/GenBank/DDBJ databases">
        <title>Epibacterium sp. nov., isolated from seawater.</title>
        <authorList>
            <person name="Zhang X."/>
            <person name="Li N."/>
        </authorList>
    </citation>
    <scope>NUCLEOTIDE SEQUENCE [LARGE SCALE GENOMIC DNA]</scope>
    <source>
        <strain evidence="1 2">SM1969</strain>
    </source>
</reference>